<protein>
    <submittedName>
        <fullName evidence="3">Nuclease-related domain-containing protein</fullName>
    </submittedName>
</protein>
<feature type="domain" description="NERD" evidence="2">
    <location>
        <begin position="40"/>
        <end position="102"/>
    </location>
</feature>
<dbReference type="Proteomes" id="UP000198589">
    <property type="component" value="Unassembled WGS sequence"/>
</dbReference>
<accession>A0A1I1XBB4</accession>
<gene>
    <name evidence="3" type="ORF">SAMN05216574_10219</name>
</gene>
<dbReference type="AlphaFoldDB" id="A0A1I1XBB4"/>
<evidence type="ECO:0000259" key="2">
    <source>
        <dbReference type="Pfam" id="PF08378"/>
    </source>
</evidence>
<feature type="region of interest" description="Disordered" evidence="1">
    <location>
        <begin position="183"/>
        <end position="203"/>
    </location>
</feature>
<dbReference type="RefSeq" id="WP_092195236.1">
    <property type="nucleotide sequence ID" value="NZ_FOND01000002.1"/>
</dbReference>
<evidence type="ECO:0000313" key="4">
    <source>
        <dbReference type="Proteomes" id="UP000198589"/>
    </source>
</evidence>
<dbReference type="STRING" id="1798228.SAMN05216574_10219"/>
<keyword evidence="4" id="KW-1185">Reference proteome</keyword>
<sequence length="203" mass="21506">MTLRAATSTTVRLARRTRGTDSLHTVAAAASRIQHWAATAEGRRRTAEVLRSMDHRVWRVTQHVRLPDGTHADHLAVGPTGCYLLASRAWPGVVTVDHKGATITPDGHPGAAWTARGQHRSFAPAAAALGRSVAARGGGMLPPPRAVVVVWARFPDRLALSGGISYVAGELLAGWLSGRTAPPDQRVPRRLLDADPLPAPASA</sequence>
<feature type="compositionally biased region" description="Low complexity" evidence="1">
    <location>
        <begin position="194"/>
        <end position="203"/>
    </location>
</feature>
<organism evidence="3 4">
    <name type="scientific">Blastococcus tunisiensis</name>
    <dbReference type="NCBI Taxonomy" id="1798228"/>
    <lineage>
        <taxon>Bacteria</taxon>
        <taxon>Bacillati</taxon>
        <taxon>Actinomycetota</taxon>
        <taxon>Actinomycetes</taxon>
        <taxon>Geodermatophilales</taxon>
        <taxon>Geodermatophilaceae</taxon>
        <taxon>Blastococcus</taxon>
    </lineage>
</organism>
<dbReference type="EMBL" id="FOND01000002">
    <property type="protein sequence ID" value="SFE04706.1"/>
    <property type="molecule type" value="Genomic_DNA"/>
</dbReference>
<dbReference type="InterPro" id="IPR011528">
    <property type="entry name" value="NERD"/>
</dbReference>
<proteinExistence type="predicted"/>
<name>A0A1I1XBB4_9ACTN</name>
<dbReference type="OrthoDB" id="5793358at2"/>
<evidence type="ECO:0000256" key="1">
    <source>
        <dbReference type="SAM" id="MobiDB-lite"/>
    </source>
</evidence>
<reference evidence="4" key="1">
    <citation type="submission" date="2016-10" db="EMBL/GenBank/DDBJ databases">
        <authorList>
            <person name="Varghese N."/>
            <person name="Submissions S."/>
        </authorList>
    </citation>
    <scope>NUCLEOTIDE SEQUENCE [LARGE SCALE GENOMIC DNA]</scope>
    <source>
        <strain evidence="4">DSM 46838</strain>
    </source>
</reference>
<dbReference type="Pfam" id="PF08378">
    <property type="entry name" value="NERD"/>
    <property type="match status" value="1"/>
</dbReference>
<evidence type="ECO:0000313" key="3">
    <source>
        <dbReference type="EMBL" id="SFE04706.1"/>
    </source>
</evidence>